<accession>A0A4R6N7Z8</accession>
<evidence type="ECO:0000259" key="2">
    <source>
        <dbReference type="Pfam" id="PF01345"/>
    </source>
</evidence>
<sequence length="302" mass="30106">MSQQTAKIKAHPRRRGALAFATMSALVFLSACGGGGGGEVIPPPPINAAELSVLVKPAGNPIPSSNGSQILASIQLSNVGKGVAGTTDLSITADAELQDIKVLNCKSDNPGSVCPASGARMSISNLQPGSSLSFDVAGVVKLGTSKVINLSASAMSTNGGQLSASNNSLGFKVYSVDVSVQATGPGGKVPAGGSFNYVVTVGNKGPDASSDAQLRIDLLSSPTATAPTLGTISCSASGGAVCPTELKVGDMTLPRLPKDGALVFTLPYSFAPGVTQSTLFNVSVRASADTDSSNNSVLIGTP</sequence>
<proteinExistence type="predicted"/>
<reference evidence="3 4" key="1">
    <citation type="submission" date="2019-03" db="EMBL/GenBank/DDBJ databases">
        <title>Genomic Encyclopedia of Type Strains, Phase IV (KMG-IV): sequencing the most valuable type-strain genomes for metagenomic binning, comparative biology and taxonomic classification.</title>
        <authorList>
            <person name="Goeker M."/>
        </authorList>
    </citation>
    <scope>NUCLEOTIDE SEQUENCE [LARGE SCALE GENOMIC DNA]</scope>
    <source>
        <strain evidence="3 4">DSM 25082</strain>
    </source>
</reference>
<evidence type="ECO:0000313" key="4">
    <source>
        <dbReference type="Proteomes" id="UP000295357"/>
    </source>
</evidence>
<feature type="chain" id="PRO_5020223964" description="DUF11 domain-containing protein" evidence="1">
    <location>
        <begin position="34"/>
        <end position="302"/>
    </location>
</feature>
<dbReference type="InterPro" id="IPR001434">
    <property type="entry name" value="OmcB-like_DUF11"/>
</dbReference>
<protein>
    <recommendedName>
        <fullName evidence="2">DUF11 domain-containing protein</fullName>
    </recommendedName>
</protein>
<feature type="signal peptide" evidence="1">
    <location>
        <begin position="1"/>
        <end position="33"/>
    </location>
</feature>
<keyword evidence="1" id="KW-0732">Signal</keyword>
<comment type="caution">
    <text evidence="3">The sequence shown here is derived from an EMBL/GenBank/DDBJ whole genome shotgun (WGS) entry which is preliminary data.</text>
</comment>
<dbReference type="PROSITE" id="PS51257">
    <property type="entry name" value="PROKAR_LIPOPROTEIN"/>
    <property type="match status" value="1"/>
</dbReference>
<keyword evidence="4" id="KW-1185">Reference proteome</keyword>
<dbReference type="Pfam" id="PF01345">
    <property type="entry name" value="DUF11"/>
    <property type="match status" value="1"/>
</dbReference>
<evidence type="ECO:0000256" key="1">
    <source>
        <dbReference type="SAM" id="SignalP"/>
    </source>
</evidence>
<dbReference type="AlphaFoldDB" id="A0A4R6N7Z8"/>
<gene>
    <name evidence="3" type="ORF">DFR39_104152</name>
</gene>
<organism evidence="3 4">
    <name type="scientific">Roseateles asaccharophilus</name>
    <dbReference type="NCBI Taxonomy" id="582607"/>
    <lineage>
        <taxon>Bacteria</taxon>
        <taxon>Pseudomonadati</taxon>
        <taxon>Pseudomonadota</taxon>
        <taxon>Betaproteobacteria</taxon>
        <taxon>Burkholderiales</taxon>
        <taxon>Sphaerotilaceae</taxon>
        <taxon>Roseateles</taxon>
    </lineage>
</organism>
<name>A0A4R6N7Z8_9BURK</name>
<evidence type="ECO:0000313" key="3">
    <source>
        <dbReference type="EMBL" id="TDP09591.1"/>
    </source>
</evidence>
<dbReference type="Proteomes" id="UP000295357">
    <property type="component" value="Unassembled WGS sequence"/>
</dbReference>
<feature type="domain" description="DUF11" evidence="2">
    <location>
        <begin position="177"/>
        <end position="296"/>
    </location>
</feature>
<dbReference type="EMBL" id="SNXE01000004">
    <property type="protein sequence ID" value="TDP09591.1"/>
    <property type="molecule type" value="Genomic_DNA"/>
</dbReference>